<evidence type="ECO:0000256" key="4">
    <source>
        <dbReference type="ARBA" id="ARBA00022801"/>
    </source>
</evidence>
<feature type="signal peptide" evidence="8">
    <location>
        <begin position="1"/>
        <end position="24"/>
    </location>
</feature>
<gene>
    <name evidence="11" type="ORF">QQS21_010301</name>
</gene>
<keyword evidence="4 7" id="KW-0378">Hydrolase</keyword>
<dbReference type="EMBL" id="JASWJB010000295">
    <property type="protein sequence ID" value="KAK2591998.1"/>
    <property type="molecule type" value="Genomic_DNA"/>
</dbReference>
<feature type="chain" id="PRO_5042517181" evidence="8">
    <location>
        <begin position="25"/>
        <end position="833"/>
    </location>
</feature>
<evidence type="ECO:0000256" key="2">
    <source>
        <dbReference type="ARBA" id="ARBA00022670"/>
    </source>
</evidence>
<evidence type="ECO:0000256" key="3">
    <source>
        <dbReference type="ARBA" id="ARBA00022729"/>
    </source>
</evidence>
<dbReference type="InterPro" id="IPR015500">
    <property type="entry name" value="Peptidase_S8_subtilisin-rel"/>
</dbReference>
<feature type="domain" description="C5a peptidase/Subtilisin-like protease SBT2-like Fn3-like" evidence="10">
    <location>
        <begin position="515"/>
        <end position="627"/>
    </location>
</feature>
<dbReference type="InterPro" id="IPR034187">
    <property type="entry name" value="Peptidases_S8_5"/>
</dbReference>
<evidence type="ECO:0000313" key="12">
    <source>
        <dbReference type="Proteomes" id="UP001251528"/>
    </source>
</evidence>
<sequence>MGPPFWSALLWLGVAGATLAWSAATNATRSPSTSISGGFIIECESNQKCELVAKATVECGGTVRFTFKSDDFIGISGRLHNSTTKEDKEAFLSQFDGIKNKWMNLRAYQIPEIKAEEPWHVKPKRVVQADKGKRDKLEKSSVMVLNSREHQGFHIRRAKNDKRFERQWHHLITHVDKLHKEGFTGSGIKIAVIDSGVDYHLPALGGCFGRDCRVTVSEDFINDGPPDEPDCLIHGTAVASVLASNSRVAGYTGVAPNATIMSYRVVNCGGYATNDQMIAGWIRAKEDGAQIIVSSAGFVQGWAQSPEALVVARIVVSGVPCIVAHGNDRSKGLFHGRSPGSGRGVTSVGAFAFRETKVRRNGVRPVVVTGSDVGRAMTRALSSSKPVTVRARGLGQSEAGRIAGFLSYGPTWDLDIKPNVGSPGQSIPVLQPGEIYSYASGTSFAAPFLAGVFALVAEARGTFNPVTLNSLIMSTAEPQTTENGYFVSVAQQGGGLVKAWEAAHATTLVEPAALAFNDTDNRVSPISLRITNTAKAEVTYRLSNLAATTLYTFRGGSSLNPLSSDAADAQADIKLSQSSITIGAGQSATLDVSAADPKGLDAARLDLWSGWISIRGSDGTNLTVPYLGLGGSLRSAEVLASYARDASANNAAFILPRPPNGQTPSLYNQTTHPQGAVRVSAVTVHLGLVLGSPYLRVDVVPVDICSASPLIGRKGASTTTISDLSRACVRESIVTEFAGVKSIGQLPGYPQNYAMPGEVNLHWSGFLASGRYAPPGRYRIVARALSIMGDAANWTHWQTVRSPIFSISYDDNLFLTGDQPSEGEPSDPLYMGY</sequence>
<reference evidence="11" key="1">
    <citation type="submission" date="2023-06" db="EMBL/GenBank/DDBJ databases">
        <title>Conoideocrella luteorostrata (Hypocreales: Clavicipitaceae), a potential biocontrol fungus for elongate hemlock scale in United States Christmas tree production areas.</title>
        <authorList>
            <person name="Barrett H."/>
            <person name="Lovett B."/>
            <person name="Macias A.M."/>
            <person name="Stajich J.E."/>
            <person name="Kasson M.T."/>
        </authorList>
    </citation>
    <scope>NUCLEOTIDE SEQUENCE</scope>
    <source>
        <strain evidence="11">ARSEF 14590</strain>
    </source>
</reference>
<dbReference type="PROSITE" id="PS51892">
    <property type="entry name" value="SUBTILASE"/>
    <property type="match status" value="1"/>
</dbReference>
<dbReference type="InterPro" id="IPR000209">
    <property type="entry name" value="Peptidase_S8/S53_dom"/>
</dbReference>
<keyword evidence="3 8" id="KW-0732">Signal</keyword>
<dbReference type="InterPro" id="IPR010435">
    <property type="entry name" value="C5a/SBT2-like_Fn3"/>
</dbReference>
<dbReference type="Pfam" id="PF00082">
    <property type="entry name" value="Peptidase_S8"/>
    <property type="match status" value="1"/>
</dbReference>
<dbReference type="InterPro" id="IPR036852">
    <property type="entry name" value="Peptidase_S8/S53_dom_sf"/>
</dbReference>
<evidence type="ECO:0000256" key="8">
    <source>
        <dbReference type="SAM" id="SignalP"/>
    </source>
</evidence>
<dbReference type="Pfam" id="PF06280">
    <property type="entry name" value="fn3_5"/>
    <property type="match status" value="1"/>
</dbReference>
<evidence type="ECO:0000256" key="6">
    <source>
        <dbReference type="PIRSR" id="PIRSR615500-1"/>
    </source>
</evidence>
<dbReference type="GO" id="GO:0016020">
    <property type="term" value="C:membrane"/>
    <property type="evidence" value="ECO:0007669"/>
    <property type="project" value="InterPro"/>
</dbReference>
<feature type="active site" description="Charge relay system" evidence="6 7">
    <location>
        <position position="443"/>
    </location>
</feature>
<dbReference type="InterPro" id="IPR050131">
    <property type="entry name" value="Peptidase_S8_subtilisin-like"/>
</dbReference>
<dbReference type="PROSITE" id="PS00137">
    <property type="entry name" value="SUBTILASE_HIS"/>
    <property type="match status" value="1"/>
</dbReference>
<comment type="caution">
    <text evidence="11">The sequence shown here is derived from an EMBL/GenBank/DDBJ whole genome shotgun (WGS) entry which is preliminary data.</text>
</comment>
<dbReference type="GO" id="GO:0004252">
    <property type="term" value="F:serine-type endopeptidase activity"/>
    <property type="evidence" value="ECO:0007669"/>
    <property type="project" value="UniProtKB-UniRule"/>
</dbReference>
<dbReference type="PROSITE" id="PS00136">
    <property type="entry name" value="SUBTILASE_ASP"/>
    <property type="match status" value="1"/>
</dbReference>
<evidence type="ECO:0000259" key="10">
    <source>
        <dbReference type="Pfam" id="PF06280"/>
    </source>
</evidence>
<evidence type="ECO:0000259" key="9">
    <source>
        <dbReference type="Pfam" id="PF00082"/>
    </source>
</evidence>
<evidence type="ECO:0000313" key="11">
    <source>
        <dbReference type="EMBL" id="KAK2591998.1"/>
    </source>
</evidence>
<dbReference type="Proteomes" id="UP001251528">
    <property type="component" value="Unassembled WGS sequence"/>
</dbReference>
<dbReference type="SUPFAM" id="SSF52743">
    <property type="entry name" value="Subtilisin-like"/>
    <property type="match status" value="1"/>
</dbReference>
<dbReference type="PANTHER" id="PTHR43806">
    <property type="entry name" value="PEPTIDASE S8"/>
    <property type="match status" value="1"/>
</dbReference>
<feature type="domain" description="Peptidase S8/S53" evidence="9">
    <location>
        <begin position="185"/>
        <end position="481"/>
    </location>
</feature>
<proteinExistence type="inferred from homology"/>
<name>A0AAJ0CFA7_9HYPO</name>
<dbReference type="InterPro" id="IPR023827">
    <property type="entry name" value="Peptidase_S8_Asp-AS"/>
</dbReference>
<dbReference type="InterPro" id="IPR022398">
    <property type="entry name" value="Peptidase_S8_His-AS"/>
</dbReference>
<feature type="active site" description="Charge relay system" evidence="6 7">
    <location>
        <position position="234"/>
    </location>
</feature>
<dbReference type="AlphaFoldDB" id="A0AAJ0CFA7"/>
<keyword evidence="5 7" id="KW-0720">Serine protease</keyword>
<dbReference type="PRINTS" id="PR00723">
    <property type="entry name" value="SUBTILISIN"/>
</dbReference>
<evidence type="ECO:0000256" key="1">
    <source>
        <dbReference type="ARBA" id="ARBA00011073"/>
    </source>
</evidence>
<organism evidence="11 12">
    <name type="scientific">Conoideocrella luteorostrata</name>
    <dbReference type="NCBI Taxonomy" id="1105319"/>
    <lineage>
        <taxon>Eukaryota</taxon>
        <taxon>Fungi</taxon>
        <taxon>Dikarya</taxon>
        <taxon>Ascomycota</taxon>
        <taxon>Pezizomycotina</taxon>
        <taxon>Sordariomycetes</taxon>
        <taxon>Hypocreomycetidae</taxon>
        <taxon>Hypocreales</taxon>
        <taxon>Clavicipitaceae</taxon>
        <taxon>Conoideocrella</taxon>
    </lineage>
</organism>
<evidence type="ECO:0000256" key="7">
    <source>
        <dbReference type="PROSITE-ProRule" id="PRU01240"/>
    </source>
</evidence>
<dbReference type="Gene3D" id="3.40.50.200">
    <property type="entry name" value="Peptidase S8/S53 domain"/>
    <property type="match status" value="1"/>
</dbReference>
<evidence type="ECO:0000256" key="5">
    <source>
        <dbReference type="ARBA" id="ARBA00022825"/>
    </source>
</evidence>
<feature type="active site" description="Charge relay system" evidence="6 7">
    <location>
        <position position="194"/>
    </location>
</feature>
<dbReference type="GO" id="GO:0006508">
    <property type="term" value="P:proteolysis"/>
    <property type="evidence" value="ECO:0007669"/>
    <property type="project" value="UniProtKB-KW"/>
</dbReference>
<protein>
    <submittedName>
        <fullName evidence="11">Uncharacterized protein</fullName>
    </submittedName>
</protein>
<dbReference type="CDD" id="cd07489">
    <property type="entry name" value="Peptidases_S8_5"/>
    <property type="match status" value="1"/>
</dbReference>
<keyword evidence="2 7" id="KW-0645">Protease</keyword>
<accession>A0AAJ0CFA7</accession>
<keyword evidence="12" id="KW-1185">Reference proteome</keyword>
<comment type="similarity">
    <text evidence="1 7">Belongs to the peptidase S8 family.</text>
</comment>
<dbReference type="PANTHER" id="PTHR43806:SF66">
    <property type="entry name" value="SERIN ENDOPEPTIDASE"/>
    <property type="match status" value="1"/>
</dbReference>